<organism evidence="2 3">
    <name type="scientific">Microcystis wesenbergii TW10</name>
    <dbReference type="NCBI Taxonomy" id="2060474"/>
    <lineage>
        <taxon>Bacteria</taxon>
        <taxon>Bacillati</taxon>
        <taxon>Cyanobacteriota</taxon>
        <taxon>Cyanophyceae</taxon>
        <taxon>Oscillatoriophycideae</taxon>
        <taxon>Chroococcales</taxon>
        <taxon>Microcystaceae</taxon>
        <taxon>Microcystis</taxon>
    </lineage>
</organism>
<sequence length="288" mass="31023">MKRSLKNLATIMVTISTLLVFADQALADIELTTGTPSQAGEIIIRITLKDGKTKNVVVTIPKGTTSTGKATLINNAFQVGEPFTLPPLEQEGNKLIFPPNVKKFEKLLDTTGQTTKLKAVKKQKAKEGQIDGEYIELASVLSGLDGSGKESIFLASLGFNTPSENVFASSQFLFSELPGSDINDWLSAIFTDLQGQLPVVYRSNLSLDLTNDTISFVFPENILPDSSFIESGTNDVNVSSSLDIEVETIPEPTSTLGLFSLGILGAGATIKRQVKRNHSIEKETTKIG</sequence>
<accession>A0A3E0MCQ7</accession>
<comment type="caution">
    <text evidence="2">The sequence shown here is derived from an EMBL/GenBank/DDBJ whole genome shotgun (WGS) entry which is preliminary data.</text>
</comment>
<evidence type="ECO:0000313" key="3">
    <source>
        <dbReference type="Proteomes" id="UP000257002"/>
    </source>
</evidence>
<dbReference type="AlphaFoldDB" id="A0A3E0MCQ7"/>
<proteinExistence type="predicted"/>
<feature type="chain" id="PRO_5017694287" evidence="1">
    <location>
        <begin position="23"/>
        <end position="288"/>
    </location>
</feature>
<name>A0A3E0MCQ7_9CHRO</name>
<evidence type="ECO:0000313" key="2">
    <source>
        <dbReference type="EMBL" id="REJ57162.1"/>
    </source>
</evidence>
<gene>
    <name evidence="2" type="ORF">DWQ51_03280</name>
</gene>
<dbReference type="NCBIfam" id="TIGR02595">
    <property type="entry name" value="PEP_CTERM"/>
    <property type="match status" value="1"/>
</dbReference>
<dbReference type="InterPro" id="IPR013424">
    <property type="entry name" value="Ice-binding_C"/>
</dbReference>
<dbReference type="EMBL" id="QQWD01000002">
    <property type="protein sequence ID" value="REJ57162.1"/>
    <property type="molecule type" value="Genomic_DNA"/>
</dbReference>
<protein>
    <submittedName>
        <fullName evidence="2">PEP-CTERM sorting domain-containing protein</fullName>
    </submittedName>
</protein>
<evidence type="ECO:0000256" key="1">
    <source>
        <dbReference type="SAM" id="SignalP"/>
    </source>
</evidence>
<reference evidence="2 3" key="1">
    <citation type="submission" date="2017-10" db="EMBL/GenBank/DDBJ databases">
        <title>A large-scale comparative metagenomic study reveals the eutrophication-driven functional interactions in six Microcystis-epibionts communities.</title>
        <authorList>
            <person name="Li Q."/>
            <person name="Lin F."/>
        </authorList>
    </citation>
    <scope>NUCLEOTIDE SEQUENCE [LARGE SCALE GENOMIC DNA]</scope>
    <source>
        <strain evidence="2">TW10</strain>
    </source>
</reference>
<dbReference type="Proteomes" id="UP000257002">
    <property type="component" value="Unassembled WGS sequence"/>
</dbReference>
<keyword evidence="1" id="KW-0732">Signal</keyword>
<feature type="signal peptide" evidence="1">
    <location>
        <begin position="1"/>
        <end position="22"/>
    </location>
</feature>